<gene>
    <name evidence="1" type="ORF">BHQ10_001856</name>
</gene>
<evidence type="ECO:0000313" key="2">
    <source>
        <dbReference type="Proteomes" id="UP000249363"/>
    </source>
</evidence>
<comment type="caution">
    <text evidence="1">The sequence shown here is derived from an EMBL/GenBank/DDBJ whole genome shotgun (WGS) entry which is preliminary data.</text>
</comment>
<proteinExistence type="predicted"/>
<reference evidence="1 2" key="1">
    <citation type="journal article" date="2017" name="Biotechnol. Biofuels">
        <title>Differential beta-glucosidase expression as a function of carbon source availability in Talaromyces amestolkiae: a genomic and proteomic approach.</title>
        <authorList>
            <person name="de Eugenio L.I."/>
            <person name="Mendez-Liter J.A."/>
            <person name="Nieto-Dominguez M."/>
            <person name="Alonso L."/>
            <person name="Gil-Munoz J."/>
            <person name="Barriuso J."/>
            <person name="Prieto A."/>
            <person name="Martinez M.J."/>
        </authorList>
    </citation>
    <scope>NUCLEOTIDE SEQUENCE [LARGE SCALE GENOMIC DNA]</scope>
    <source>
        <strain evidence="1 2">CIB</strain>
    </source>
</reference>
<sequence length="358" mass="41545">MLMDIPSTSLPKPEPPYVKGSQLTVHLHRPPPPTPVIRNNCINTTTDIKERRGIDSIDKALERCNRHPPLQGNLEKPCYVRLELTGPVVQVGDGRNAQVVVVQVLHKSEGFNTLKKEKEVQKFQIGDRLVAKIYDPLYFDDEEGSLNPFLCVDRHYTHESRAYHVLCEMQGKEIPKFYGSYSLELPSVGHTFRSVRLVLIQLIRGSNLSVMNVRAFSQERRQSIMRSVIDFESRVYERDILLADLFPRNIMMKLPQSTLDANSDEDQHPEKRLIFIDFAAAIFGRIRDDPVPPEYKPNLFLGQYVSPLLRWKLTPTYNFGDRVNWDWLPWLKTAFEHTIDTITPEMQLAYRDDYDYED</sequence>
<dbReference type="EMBL" id="MIKG01000002">
    <property type="protein sequence ID" value="RAO65844.1"/>
    <property type="molecule type" value="Genomic_DNA"/>
</dbReference>
<evidence type="ECO:0000313" key="1">
    <source>
        <dbReference type="EMBL" id="RAO65844.1"/>
    </source>
</evidence>
<dbReference type="SUPFAM" id="SSF56112">
    <property type="entry name" value="Protein kinase-like (PK-like)"/>
    <property type="match status" value="1"/>
</dbReference>
<dbReference type="InterPro" id="IPR011009">
    <property type="entry name" value="Kinase-like_dom_sf"/>
</dbReference>
<keyword evidence="2" id="KW-1185">Reference proteome</keyword>
<dbReference type="OrthoDB" id="4267316at2759"/>
<dbReference type="GeneID" id="63791073"/>
<dbReference type="Proteomes" id="UP000249363">
    <property type="component" value="Unassembled WGS sequence"/>
</dbReference>
<accession>A0A364KQL4</accession>
<protein>
    <recommendedName>
        <fullName evidence="3">Protein kinase domain-containing protein</fullName>
    </recommendedName>
</protein>
<organism evidence="1 2">
    <name type="scientific">Talaromyces amestolkiae</name>
    <dbReference type="NCBI Taxonomy" id="1196081"/>
    <lineage>
        <taxon>Eukaryota</taxon>
        <taxon>Fungi</taxon>
        <taxon>Dikarya</taxon>
        <taxon>Ascomycota</taxon>
        <taxon>Pezizomycotina</taxon>
        <taxon>Eurotiomycetes</taxon>
        <taxon>Eurotiomycetidae</taxon>
        <taxon>Eurotiales</taxon>
        <taxon>Trichocomaceae</taxon>
        <taxon>Talaromyces</taxon>
        <taxon>Talaromyces sect. Talaromyces</taxon>
    </lineage>
</organism>
<dbReference type="RefSeq" id="XP_040730361.1">
    <property type="nucleotide sequence ID" value="XM_040873938.1"/>
</dbReference>
<name>A0A364KQL4_TALAM</name>
<dbReference type="AlphaFoldDB" id="A0A364KQL4"/>
<evidence type="ECO:0008006" key="3">
    <source>
        <dbReference type="Google" id="ProtNLM"/>
    </source>
</evidence>